<protein>
    <submittedName>
        <fullName evidence="1">Uncharacterized protein</fullName>
    </submittedName>
</protein>
<dbReference type="EMBL" id="CP007142">
    <property type="protein sequence ID" value="AJQ92284.1"/>
    <property type="molecule type" value="Genomic_DNA"/>
</dbReference>
<sequence>MSAHGHVSSGSSNNGSQYISTTLDPEVAAKWNQPGQTTVTFDTDDVIPDVLGNREIIDISTKEKAIAAGLKQPAINFATSSKEVLIVGHVPADSIHIIDLKTAVTKTSDCPQ</sequence>
<evidence type="ECO:0000313" key="2">
    <source>
        <dbReference type="Proteomes" id="UP000032266"/>
    </source>
</evidence>
<dbReference type="AlphaFoldDB" id="A0A0C5VPV2"/>
<gene>
    <name evidence="1" type="ORF">YC6258_00232</name>
</gene>
<dbReference type="HOGENOM" id="CLU_2304971_0_0_6"/>
<dbReference type="STRING" id="1445510.YC6258_00232"/>
<evidence type="ECO:0000313" key="1">
    <source>
        <dbReference type="EMBL" id="AJQ92284.1"/>
    </source>
</evidence>
<keyword evidence="2" id="KW-1185">Reference proteome</keyword>
<dbReference type="Proteomes" id="UP000032266">
    <property type="component" value="Chromosome"/>
</dbReference>
<accession>A0A0C5VPV2</accession>
<reference evidence="1 2" key="1">
    <citation type="submission" date="2014-01" db="EMBL/GenBank/DDBJ databases">
        <title>Full genme sequencing of cellulolytic bacterium Gynuella sunshinyii YC6258T gen. nov., sp. nov.</title>
        <authorList>
            <person name="Khan H."/>
            <person name="Chung E.J."/>
            <person name="Chung Y.R."/>
        </authorList>
    </citation>
    <scope>NUCLEOTIDE SEQUENCE [LARGE SCALE GENOMIC DNA]</scope>
    <source>
        <strain evidence="1 2">YC6258</strain>
    </source>
</reference>
<dbReference type="KEGG" id="gsn:YC6258_00232"/>
<name>A0A0C5VPV2_9GAMM</name>
<dbReference type="RefSeq" id="WP_144407518.1">
    <property type="nucleotide sequence ID" value="NZ_CP007142.1"/>
</dbReference>
<organism evidence="1 2">
    <name type="scientific">Gynuella sunshinyii YC6258</name>
    <dbReference type="NCBI Taxonomy" id="1445510"/>
    <lineage>
        <taxon>Bacteria</taxon>
        <taxon>Pseudomonadati</taxon>
        <taxon>Pseudomonadota</taxon>
        <taxon>Gammaproteobacteria</taxon>
        <taxon>Oceanospirillales</taxon>
        <taxon>Saccharospirillaceae</taxon>
        <taxon>Gynuella</taxon>
    </lineage>
</organism>
<proteinExistence type="predicted"/>